<protein>
    <submittedName>
        <fullName evidence="1">Uncharacterized protein</fullName>
    </submittedName>
</protein>
<accession>A0A8X6TMB3</accession>
<sequence>MAKLDLTFNDLNQLTSTHTPVHPEVAQEMLRWTEKHDNVANLLAQDFVRNERLHKLIRLMCKSGHTNIIHTLLAIDGLGGSKLNNGPHFDCKKYVDNLKYGLSGEERRRGSKRSLLSVI</sequence>
<evidence type="ECO:0000313" key="2">
    <source>
        <dbReference type="Proteomes" id="UP000887013"/>
    </source>
</evidence>
<dbReference type="Proteomes" id="UP000887013">
    <property type="component" value="Unassembled WGS sequence"/>
</dbReference>
<comment type="caution">
    <text evidence="1">The sequence shown here is derived from an EMBL/GenBank/DDBJ whole genome shotgun (WGS) entry which is preliminary data.</text>
</comment>
<dbReference type="AlphaFoldDB" id="A0A8X6TMB3"/>
<dbReference type="CDD" id="cd01670">
    <property type="entry name" value="Death"/>
    <property type="match status" value="1"/>
</dbReference>
<dbReference type="OrthoDB" id="6422545at2759"/>
<proteinExistence type="predicted"/>
<organism evidence="1 2">
    <name type="scientific">Nephila pilipes</name>
    <name type="common">Giant wood spider</name>
    <name type="synonym">Nephila maculata</name>
    <dbReference type="NCBI Taxonomy" id="299642"/>
    <lineage>
        <taxon>Eukaryota</taxon>
        <taxon>Metazoa</taxon>
        <taxon>Ecdysozoa</taxon>
        <taxon>Arthropoda</taxon>
        <taxon>Chelicerata</taxon>
        <taxon>Arachnida</taxon>
        <taxon>Araneae</taxon>
        <taxon>Araneomorphae</taxon>
        <taxon>Entelegynae</taxon>
        <taxon>Araneoidea</taxon>
        <taxon>Nephilidae</taxon>
        <taxon>Nephila</taxon>
    </lineage>
</organism>
<dbReference type="EMBL" id="BMAW01106771">
    <property type="protein sequence ID" value="GFT26024.1"/>
    <property type="molecule type" value="Genomic_DNA"/>
</dbReference>
<keyword evidence="2" id="KW-1185">Reference proteome</keyword>
<evidence type="ECO:0000313" key="1">
    <source>
        <dbReference type="EMBL" id="GFT26024.1"/>
    </source>
</evidence>
<reference evidence="1" key="1">
    <citation type="submission" date="2020-08" db="EMBL/GenBank/DDBJ databases">
        <title>Multicomponent nature underlies the extraordinary mechanical properties of spider dragline silk.</title>
        <authorList>
            <person name="Kono N."/>
            <person name="Nakamura H."/>
            <person name="Mori M."/>
            <person name="Yoshida Y."/>
            <person name="Ohtoshi R."/>
            <person name="Malay A.D."/>
            <person name="Moran D.A.P."/>
            <person name="Tomita M."/>
            <person name="Numata K."/>
            <person name="Arakawa K."/>
        </authorList>
    </citation>
    <scope>NUCLEOTIDE SEQUENCE</scope>
</reference>
<name>A0A8X6TMB3_NEPPI</name>
<gene>
    <name evidence="1" type="primary">AVEN_82204_1</name>
    <name evidence="1" type="ORF">NPIL_16971</name>
</gene>